<dbReference type="GO" id="GO:0006508">
    <property type="term" value="P:proteolysis"/>
    <property type="evidence" value="ECO:0007669"/>
    <property type="project" value="InterPro"/>
</dbReference>
<dbReference type="AlphaFoldDB" id="A0A6J6T7L1"/>
<dbReference type="PRINTS" id="PR00793">
    <property type="entry name" value="PROAMNOPTASE"/>
</dbReference>
<evidence type="ECO:0000259" key="3">
    <source>
        <dbReference type="Pfam" id="PF00561"/>
    </source>
</evidence>
<organism evidence="4">
    <name type="scientific">freshwater metagenome</name>
    <dbReference type="NCBI Taxonomy" id="449393"/>
    <lineage>
        <taxon>unclassified sequences</taxon>
        <taxon>metagenomes</taxon>
        <taxon>ecological metagenomes</taxon>
    </lineage>
</organism>
<dbReference type="InterPro" id="IPR029058">
    <property type="entry name" value="AB_hydrolase_fold"/>
</dbReference>
<dbReference type="Gene3D" id="3.40.50.1820">
    <property type="entry name" value="alpha/beta hydrolase"/>
    <property type="match status" value="1"/>
</dbReference>
<gene>
    <name evidence="4" type="ORF">UFOPK2810_00417</name>
</gene>
<accession>A0A6J6T7L1</accession>
<dbReference type="InterPro" id="IPR005945">
    <property type="entry name" value="Pro_imino_pep"/>
</dbReference>
<dbReference type="PANTHER" id="PTHR43798">
    <property type="entry name" value="MONOACYLGLYCEROL LIPASE"/>
    <property type="match status" value="1"/>
</dbReference>
<dbReference type="SUPFAM" id="SSF53474">
    <property type="entry name" value="alpha/beta-Hydrolases"/>
    <property type="match status" value="1"/>
</dbReference>
<name>A0A6J6T7L1_9ZZZZ</name>
<dbReference type="GO" id="GO:0016020">
    <property type="term" value="C:membrane"/>
    <property type="evidence" value="ECO:0007669"/>
    <property type="project" value="TreeGrafter"/>
</dbReference>
<reference evidence="4" key="1">
    <citation type="submission" date="2020-05" db="EMBL/GenBank/DDBJ databases">
        <authorList>
            <person name="Chiriac C."/>
            <person name="Salcher M."/>
            <person name="Ghai R."/>
            <person name="Kavagutti S V."/>
        </authorList>
    </citation>
    <scope>NUCLEOTIDE SEQUENCE</scope>
</reference>
<dbReference type="NCBIfam" id="TIGR01250">
    <property type="entry name" value="pro_imino_pep_2"/>
    <property type="match status" value="1"/>
</dbReference>
<dbReference type="InterPro" id="IPR000073">
    <property type="entry name" value="AB_hydrolase_1"/>
</dbReference>
<evidence type="ECO:0000313" key="4">
    <source>
        <dbReference type="EMBL" id="CAB4742797.1"/>
    </source>
</evidence>
<evidence type="ECO:0000256" key="1">
    <source>
        <dbReference type="ARBA" id="ARBA00010088"/>
    </source>
</evidence>
<dbReference type="PANTHER" id="PTHR43798:SF33">
    <property type="entry name" value="HYDROLASE, PUTATIVE (AFU_ORTHOLOGUE AFUA_2G14860)-RELATED"/>
    <property type="match status" value="1"/>
</dbReference>
<feature type="domain" description="AB hydrolase-1" evidence="3">
    <location>
        <begin position="44"/>
        <end position="298"/>
    </location>
</feature>
<dbReference type="EMBL" id="CAEZYZ010000049">
    <property type="protein sequence ID" value="CAB4742797.1"/>
    <property type="molecule type" value="Genomic_DNA"/>
</dbReference>
<sequence length="321" mass="35098">MKSDPLTSPRGRAAEPPVRDGRLDVRGFQSWYRVTGDLDSGRVPVILLHGGPGYPCYSLEPMEALARTGRAVVRYDQLGCGESSLKHVPHDPAMFEPGLFIEELALLISELGLDQYVLLGQSWGGMLALDFALTSPPGLAGLILYSTLASIEEWKTATDALLATLPEDVRTVLAELRGTDAVDSPEFRAAEHEFNRRFVCRLDPLPECDQRSERSLAADGEVYRVMAGGSEFDNGTSMAVLQHWDVRPRLHEIAVPTLCISGEFDEATPEVMGTLAAGIAGAKWHVLPDASHCAHLETPHSFFPLVTDFLAHVDNWNGTHD</sequence>
<comment type="similarity">
    <text evidence="1">Belongs to the peptidase S33 family.</text>
</comment>
<dbReference type="InterPro" id="IPR050266">
    <property type="entry name" value="AB_hydrolase_sf"/>
</dbReference>
<keyword evidence="2" id="KW-0378">Hydrolase</keyword>
<evidence type="ECO:0000256" key="2">
    <source>
        <dbReference type="ARBA" id="ARBA00022801"/>
    </source>
</evidence>
<dbReference type="GO" id="GO:0008233">
    <property type="term" value="F:peptidase activity"/>
    <property type="evidence" value="ECO:0007669"/>
    <property type="project" value="InterPro"/>
</dbReference>
<proteinExistence type="inferred from homology"/>
<dbReference type="InterPro" id="IPR002410">
    <property type="entry name" value="Peptidase_S33"/>
</dbReference>
<dbReference type="PIRSF" id="PIRSF005539">
    <property type="entry name" value="Pept_S33_TRI_F1"/>
    <property type="match status" value="1"/>
</dbReference>
<protein>
    <submittedName>
        <fullName evidence="4">Unannotated protein</fullName>
    </submittedName>
</protein>
<dbReference type="Pfam" id="PF00561">
    <property type="entry name" value="Abhydrolase_1"/>
    <property type="match status" value="1"/>
</dbReference>